<feature type="non-terminal residue" evidence="2">
    <location>
        <position position="121"/>
    </location>
</feature>
<sequence>PTAFSEVHVPVTTRPLVSLDKSDLVSITCNHASTAMTVSFKDKESWVVASTDWTNHPEGFILVSYVPGCGEGIDTSERSFHFVSSMEMHPTTRQIVCAISAVEFKHIVHPDHEVQIEAGTY</sequence>
<evidence type="ECO:0000313" key="3">
    <source>
        <dbReference type="Proteomes" id="UP001218188"/>
    </source>
</evidence>
<dbReference type="EMBL" id="JARJCM010000793">
    <property type="protein sequence ID" value="KAJ7015892.1"/>
    <property type="molecule type" value="Genomic_DNA"/>
</dbReference>
<reference evidence="2" key="1">
    <citation type="submission" date="2023-03" db="EMBL/GenBank/DDBJ databases">
        <title>Massive genome expansion in bonnet fungi (Mycena s.s.) driven by repeated elements and novel gene families across ecological guilds.</title>
        <authorList>
            <consortium name="Lawrence Berkeley National Laboratory"/>
            <person name="Harder C.B."/>
            <person name="Miyauchi S."/>
            <person name="Viragh M."/>
            <person name="Kuo A."/>
            <person name="Thoen E."/>
            <person name="Andreopoulos B."/>
            <person name="Lu D."/>
            <person name="Skrede I."/>
            <person name="Drula E."/>
            <person name="Henrissat B."/>
            <person name="Morin E."/>
            <person name="Kohler A."/>
            <person name="Barry K."/>
            <person name="LaButti K."/>
            <person name="Morin E."/>
            <person name="Salamov A."/>
            <person name="Lipzen A."/>
            <person name="Mereny Z."/>
            <person name="Hegedus B."/>
            <person name="Baldrian P."/>
            <person name="Stursova M."/>
            <person name="Weitz H."/>
            <person name="Taylor A."/>
            <person name="Grigoriev I.V."/>
            <person name="Nagy L.G."/>
            <person name="Martin F."/>
            <person name="Kauserud H."/>
        </authorList>
    </citation>
    <scope>NUCLEOTIDE SEQUENCE</scope>
    <source>
        <strain evidence="2">CBHHK200</strain>
    </source>
</reference>
<evidence type="ECO:0000259" key="1">
    <source>
        <dbReference type="Pfam" id="PF22974"/>
    </source>
</evidence>
<organism evidence="2 3">
    <name type="scientific">Mycena alexandri</name>
    <dbReference type="NCBI Taxonomy" id="1745969"/>
    <lineage>
        <taxon>Eukaryota</taxon>
        <taxon>Fungi</taxon>
        <taxon>Dikarya</taxon>
        <taxon>Basidiomycota</taxon>
        <taxon>Agaricomycotina</taxon>
        <taxon>Agaricomycetes</taxon>
        <taxon>Agaricomycetidae</taxon>
        <taxon>Agaricales</taxon>
        <taxon>Marasmiineae</taxon>
        <taxon>Mycenaceae</taxon>
        <taxon>Mycena</taxon>
    </lineage>
</organism>
<dbReference type="InterPro" id="IPR054293">
    <property type="entry name" value="DUF7029"/>
</dbReference>
<proteinExistence type="predicted"/>
<gene>
    <name evidence="2" type="ORF">C8F04DRAFT_906844</name>
</gene>
<feature type="non-terminal residue" evidence="2">
    <location>
        <position position="1"/>
    </location>
</feature>
<feature type="domain" description="DUF7029" evidence="1">
    <location>
        <begin position="13"/>
        <end position="109"/>
    </location>
</feature>
<dbReference type="Pfam" id="PF22974">
    <property type="entry name" value="DUF7029"/>
    <property type="match status" value="1"/>
</dbReference>
<evidence type="ECO:0000313" key="2">
    <source>
        <dbReference type="EMBL" id="KAJ7015892.1"/>
    </source>
</evidence>
<dbReference type="AlphaFoldDB" id="A0AAD6WKT1"/>
<comment type="caution">
    <text evidence="2">The sequence shown here is derived from an EMBL/GenBank/DDBJ whole genome shotgun (WGS) entry which is preliminary data.</text>
</comment>
<protein>
    <recommendedName>
        <fullName evidence="1">DUF7029 domain-containing protein</fullName>
    </recommendedName>
</protein>
<dbReference type="Proteomes" id="UP001218188">
    <property type="component" value="Unassembled WGS sequence"/>
</dbReference>
<keyword evidence="3" id="KW-1185">Reference proteome</keyword>
<name>A0AAD6WKT1_9AGAR</name>
<accession>A0AAD6WKT1</accession>